<dbReference type="Proteomes" id="UP000030651">
    <property type="component" value="Unassembled WGS sequence"/>
</dbReference>
<accession>W3XLX7</accession>
<dbReference type="EMBL" id="KI912109">
    <property type="protein sequence ID" value="ETS87068.1"/>
    <property type="molecule type" value="Genomic_DNA"/>
</dbReference>
<dbReference type="KEGG" id="pfy:PFICI_00896"/>
<dbReference type="HOGENOM" id="CLU_541885_0_0_1"/>
<proteinExistence type="predicted"/>
<feature type="compositionally biased region" description="Basic and acidic residues" evidence="1">
    <location>
        <begin position="146"/>
        <end position="160"/>
    </location>
</feature>
<dbReference type="Pfam" id="PF06881">
    <property type="entry name" value="Elongin_A"/>
    <property type="match status" value="1"/>
</dbReference>
<dbReference type="GO" id="GO:0070449">
    <property type="term" value="C:elongin complex"/>
    <property type="evidence" value="ECO:0007669"/>
    <property type="project" value="InterPro"/>
</dbReference>
<dbReference type="PANTHER" id="PTHR15141">
    <property type="entry name" value="TRANSCRIPTION ELONGATION FACTOR B POLYPEPTIDE 3"/>
    <property type="match status" value="1"/>
</dbReference>
<dbReference type="OrthoDB" id="21513at2759"/>
<organism evidence="2 3">
    <name type="scientific">Pestalotiopsis fici (strain W106-1 / CGMCC3.15140)</name>
    <dbReference type="NCBI Taxonomy" id="1229662"/>
    <lineage>
        <taxon>Eukaryota</taxon>
        <taxon>Fungi</taxon>
        <taxon>Dikarya</taxon>
        <taxon>Ascomycota</taxon>
        <taxon>Pezizomycotina</taxon>
        <taxon>Sordariomycetes</taxon>
        <taxon>Xylariomycetidae</taxon>
        <taxon>Amphisphaeriales</taxon>
        <taxon>Sporocadaceae</taxon>
        <taxon>Pestalotiopsis</taxon>
    </lineage>
</organism>
<gene>
    <name evidence="2" type="ORF">PFICI_00896</name>
</gene>
<dbReference type="eggNOG" id="ENOG502S9JG">
    <property type="taxonomic scope" value="Eukaryota"/>
</dbReference>
<sequence>MALHVPDDGSLCRARTALQELNLSDKLSEITDVGGLPYDTVRPILMRIDNAAQLHAIETNSPHIAEWDEECWRRLIKKHFPVLEAQHQTVPRNPASWHKVYAQYVKFNAQAKAEAEAKLRAAFAGLQKKKAESQSTIESIRSLPRPPRDVRPVGRKEAQGRRGGSNDTGELRWTAGSRTKTTTGASVMRKVKREAAEVAARNKLATPNGQLAVRQGQIKRAPQGMVHEQAVKRNPALKVRPQPVRRPEDDAHDRAMKEREARLLKLKAKGASILEDSDVDDDETDDVFGGGSGGGRLNVDDLEDLFDDEKPAKTQRPQKSAALPGKRLLSNAHGTSSPAKMYRSGSTSTSTSKTNRSETKPVTQSPPTKFSYISNSPPKSATPISPEPKKMPMKRKAVDVFMKPKPKAQRR</sequence>
<evidence type="ECO:0000313" key="2">
    <source>
        <dbReference type="EMBL" id="ETS87068.1"/>
    </source>
</evidence>
<feature type="compositionally biased region" description="Polar residues" evidence="1">
    <location>
        <begin position="360"/>
        <end position="383"/>
    </location>
</feature>
<dbReference type="RefSeq" id="XP_007827668.1">
    <property type="nucleotide sequence ID" value="XM_007829477.1"/>
</dbReference>
<feature type="region of interest" description="Disordered" evidence="1">
    <location>
        <begin position="223"/>
        <end position="411"/>
    </location>
</feature>
<dbReference type="InParanoid" id="W3XLX7"/>
<feature type="region of interest" description="Disordered" evidence="1">
    <location>
        <begin position="128"/>
        <end position="172"/>
    </location>
</feature>
<dbReference type="GeneID" id="19265909"/>
<feature type="compositionally biased region" description="Low complexity" evidence="1">
    <location>
        <begin position="344"/>
        <end position="354"/>
    </location>
</feature>
<dbReference type="AlphaFoldDB" id="W3XLX7"/>
<keyword evidence="3" id="KW-1185">Reference proteome</keyword>
<dbReference type="InterPro" id="IPR051870">
    <property type="entry name" value="Elongin-A_domain"/>
</dbReference>
<name>W3XLX7_PESFW</name>
<dbReference type="PANTHER" id="PTHR15141:SF76">
    <property type="entry name" value="TRANSCRIPTION ELONGATION FACTOR B POLYPEPTIDE 3"/>
    <property type="match status" value="1"/>
</dbReference>
<feature type="compositionally biased region" description="Basic and acidic residues" evidence="1">
    <location>
        <begin position="245"/>
        <end position="263"/>
    </location>
</feature>
<evidence type="ECO:0000256" key="1">
    <source>
        <dbReference type="SAM" id="MobiDB-lite"/>
    </source>
</evidence>
<dbReference type="Gene3D" id="6.10.250.3180">
    <property type="match status" value="1"/>
</dbReference>
<dbReference type="OMA" id="DCWYDVY"/>
<dbReference type="InterPro" id="IPR010684">
    <property type="entry name" value="RNA_pol_II_trans_fac_SIII_A"/>
</dbReference>
<feature type="compositionally biased region" description="Acidic residues" evidence="1">
    <location>
        <begin position="275"/>
        <end position="286"/>
    </location>
</feature>
<dbReference type="STRING" id="1229662.W3XLX7"/>
<evidence type="ECO:0000313" key="3">
    <source>
        <dbReference type="Proteomes" id="UP000030651"/>
    </source>
</evidence>
<evidence type="ECO:0008006" key="4">
    <source>
        <dbReference type="Google" id="ProtNLM"/>
    </source>
</evidence>
<reference evidence="3" key="1">
    <citation type="journal article" date="2015" name="BMC Genomics">
        <title>Genomic and transcriptomic analysis of the endophytic fungus Pestalotiopsis fici reveals its lifestyle and high potential for synthesis of natural products.</title>
        <authorList>
            <person name="Wang X."/>
            <person name="Zhang X."/>
            <person name="Liu L."/>
            <person name="Xiang M."/>
            <person name="Wang W."/>
            <person name="Sun X."/>
            <person name="Che Y."/>
            <person name="Guo L."/>
            <person name="Liu G."/>
            <person name="Guo L."/>
            <person name="Wang C."/>
            <person name="Yin W.B."/>
            <person name="Stadler M."/>
            <person name="Zhang X."/>
            <person name="Liu X."/>
        </authorList>
    </citation>
    <scope>NUCLEOTIDE SEQUENCE [LARGE SCALE GENOMIC DNA]</scope>
    <source>
        <strain evidence="3">W106-1 / CGMCC3.15140</strain>
    </source>
</reference>
<protein>
    <recommendedName>
        <fullName evidence="4">Elongin-A</fullName>
    </recommendedName>
</protein>
<dbReference type="GO" id="GO:0006368">
    <property type="term" value="P:transcription elongation by RNA polymerase II"/>
    <property type="evidence" value="ECO:0007669"/>
    <property type="project" value="InterPro"/>
</dbReference>